<dbReference type="KEGG" id="dmm:dnm_007320"/>
<accession>A0A975GKK4</accession>
<name>A0A975GKK4_9BACT</name>
<dbReference type="InterPro" id="IPR036844">
    <property type="entry name" value="Hint_dom_sf"/>
</dbReference>
<feature type="domain" description="DOD-type homing endonuclease" evidence="1">
    <location>
        <begin position="239"/>
        <end position="367"/>
    </location>
</feature>
<evidence type="ECO:0000313" key="3">
    <source>
        <dbReference type="Proteomes" id="UP000663722"/>
    </source>
</evidence>
<dbReference type="Gene3D" id="3.30.572.10">
    <property type="entry name" value="Thymidylate synthase/dCMP hydroxymethylase domain"/>
    <property type="match status" value="1"/>
</dbReference>
<gene>
    <name evidence="2" type="ORF">dnm_007320</name>
</gene>
<keyword evidence="3" id="KW-1185">Reference proteome</keyword>
<dbReference type="GO" id="GO:0004519">
    <property type="term" value="F:endonuclease activity"/>
    <property type="evidence" value="ECO:0007669"/>
    <property type="project" value="InterPro"/>
</dbReference>
<evidence type="ECO:0000259" key="1">
    <source>
        <dbReference type="PROSITE" id="PS50819"/>
    </source>
</evidence>
<reference evidence="2" key="1">
    <citation type="journal article" date="2021" name="Microb. Physiol.">
        <title>Proteogenomic Insights into the Physiology of Marine, Sulfate-Reducing, Filamentous Desulfonema limicola and Desulfonema magnum.</title>
        <authorList>
            <person name="Schnaars V."/>
            <person name="Wohlbrand L."/>
            <person name="Scheve S."/>
            <person name="Hinrichs C."/>
            <person name="Reinhardt R."/>
            <person name="Rabus R."/>
        </authorList>
    </citation>
    <scope>NUCLEOTIDE SEQUENCE</scope>
    <source>
        <strain evidence="2">4be13</strain>
    </source>
</reference>
<dbReference type="InterPro" id="IPR004860">
    <property type="entry name" value="LAGLIDADG_dom"/>
</dbReference>
<dbReference type="AlphaFoldDB" id="A0A975GKK4"/>
<sequence length="589" mass="68332">MLKPIFMTARDIPDLWFQLVRAAVEQGREYVVTKGSTPTKRWELDFVSAQITHPGTRPLEPDIPPGIGIPNPVESGYAEKYLPYYMTDVSQPGEHYCYDDETEILTDQGWKLFKDLNRTEKVATLNPVTEQLEYQTPADYHSMDYSGKMYSIKSFHIDLKVTPGHSLYISQNKVAERYIPFSLIKIEDINNYRIKFKKDCIWSGRDHDFFNLPATEYQNPRYKGYGCERKIPMDLWLKFFGIWLAEGSLRRYKNRNVYFITITQYPGKERDKIAEVLKSIFSSVSIFGKDLIVADKQIYSYLEQFGKAGDKFIPKELMNLSRRQLKILFDWMYLGDGDKCNGDYVRYTTKSEFLANQVQELCLKIGLASNIRADSGVYRVYINKKNTPHILKDKNITVESYTGKVYCVKVSKYHTLYVRRNGTACWCGNTYGQDLAWQIEWIIAYYKKHGPGTKHCYMTVGRPESLRFYDDSADYAEEINISDRATGKTIIKRSIDNVFNKSMPGTTQCLRGIDTSVKYGKLHFSIHFRSWNLWNGLPANLCCLQMVKEYMAEQIGVEDGEMFITCLKLGLAESCFDIAKLRLYMDIKK</sequence>
<dbReference type="EMBL" id="CP061800">
    <property type="protein sequence ID" value="QTA84732.1"/>
    <property type="molecule type" value="Genomic_DNA"/>
</dbReference>
<dbReference type="SUPFAM" id="SSF55831">
    <property type="entry name" value="Thymidylate synthase/dCMP hydroxymethylase"/>
    <property type="match status" value="1"/>
</dbReference>
<proteinExistence type="predicted"/>
<dbReference type="Pfam" id="PF14528">
    <property type="entry name" value="LAGLIDADG_3"/>
    <property type="match status" value="1"/>
</dbReference>
<dbReference type="RefSeq" id="WP_207681088.1">
    <property type="nucleotide sequence ID" value="NZ_CP061800.1"/>
</dbReference>
<protein>
    <submittedName>
        <fullName evidence="2">LAGLIDADG-like domain-containing protein</fullName>
    </submittedName>
</protein>
<dbReference type="InterPro" id="IPR027434">
    <property type="entry name" value="Homing_endonucl"/>
</dbReference>
<dbReference type="Proteomes" id="UP000663722">
    <property type="component" value="Chromosome"/>
</dbReference>
<dbReference type="InterPro" id="IPR004042">
    <property type="entry name" value="Intein_endonuc_central"/>
</dbReference>
<dbReference type="PROSITE" id="PS50819">
    <property type="entry name" value="INTEIN_ENDONUCLEASE"/>
    <property type="match status" value="1"/>
</dbReference>
<dbReference type="SUPFAM" id="SSF55608">
    <property type="entry name" value="Homing endonucleases"/>
    <property type="match status" value="1"/>
</dbReference>
<dbReference type="SUPFAM" id="SSF51294">
    <property type="entry name" value="Hedgehog/intein (Hint) domain"/>
    <property type="match status" value="1"/>
</dbReference>
<dbReference type="InterPro" id="IPR036926">
    <property type="entry name" value="Thymidate_synth/dCMP_Mease_sf"/>
</dbReference>
<dbReference type="Gene3D" id="2.170.16.10">
    <property type="entry name" value="Hedgehog/Intein (Hint) domain"/>
    <property type="match status" value="1"/>
</dbReference>
<organism evidence="2 3">
    <name type="scientific">Desulfonema magnum</name>
    <dbReference type="NCBI Taxonomy" id="45655"/>
    <lineage>
        <taxon>Bacteria</taxon>
        <taxon>Pseudomonadati</taxon>
        <taxon>Thermodesulfobacteriota</taxon>
        <taxon>Desulfobacteria</taxon>
        <taxon>Desulfobacterales</taxon>
        <taxon>Desulfococcaceae</taxon>
        <taxon>Desulfonema</taxon>
    </lineage>
</organism>
<evidence type="ECO:0000313" key="2">
    <source>
        <dbReference type="EMBL" id="QTA84732.1"/>
    </source>
</evidence>
<dbReference type="Gene3D" id="3.10.28.10">
    <property type="entry name" value="Homing endonucleases"/>
    <property type="match status" value="1"/>
</dbReference>